<evidence type="ECO:0000313" key="6">
    <source>
        <dbReference type="Proteomes" id="UP000294650"/>
    </source>
</evidence>
<evidence type="ECO:0000256" key="1">
    <source>
        <dbReference type="ARBA" id="ARBA00004127"/>
    </source>
</evidence>
<feature type="transmembrane region" description="Helical" evidence="3">
    <location>
        <begin position="125"/>
        <end position="144"/>
    </location>
</feature>
<dbReference type="SUPFAM" id="SSF103481">
    <property type="entry name" value="Multidrug resistance efflux transporter EmrE"/>
    <property type="match status" value="2"/>
</dbReference>
<sequence length="308" mass="34169">MRRSLWLIMTGAALWGTIGWFVKHLYAYGFTPIEVVTLRAVTTVMFLFTYFIITDRSVFKLKQFAHIRYFIGTGLFSIVFFNFCMFSAIEASTIPVATALLYTAPVFVTVMSRMLFKETFTVQKMIALILALGGTVLVIEMIPLDVHQLNIQALLFGLGSGVGYALYSIFGKYALVHYNTKTITFFTFVVASAALIPAFPYESLQTLIELDVLLFALGLGVLPTALAYLLYTNGLKHVEASKASIFTTIEPFVATLIGIFVFSEPFSLAQGVGMSLIIGAVVILEVFRTNQKQLKQETRSSASRNITD</sequence>
<dbReference type="RefSeq" id="WP_132372787.1">
    <property type="nucleotide sequence ID" value="NZ_SMAN01000024.1"/>
</dbReference>
<name>A0A4R3MQA6_9BACI</name>
<dbReference type="AlphaFoldDB" id="A0A4R3MQA6"/>
<gene>
    <name evidence="5" type="ORF">EDD68_12417</name>
</gene>
<dbReference type="Pfam" id="PF00892">
    <property type="entry name" value="EamA"/>
    <property type="match status" value="2"/>
</dbReference>
<dbReference type="Proteomes" id="UP000294650">
    <property type="component" value="Unassembled WGS sequence"/>
</dbReference>
<evidence type="ECO:0000259" key="4">
    <source>
        <dbReference type="Pfam" id="PF00892"/>
    </source>
</evidence>
<dbReference type="GO" id="GO:0016020">
    <property type="term" value="C:membrane"/>
    <property type="evidence" value="ECO:0007669"/>
    <property type="project" value="InterPro"/>
</dbReference>
<feature type="transmembrane region" description="Helical" evidence="3">
    <location>
        <begin position="212"/>
        <end position="231"/>
    </location>
</feature>
<keyword evidence="3" id="KW-1133">Transmembrane helix</keyword>
<evidence type="ECO:0000313" key="5">
    <source>
        <dbReference type="EMBL" id="TCT18065.1"/>
    </source>
</evidence>
<comment type="similarity">
    <text evidence="2">Belongs to the EamA transporter family.</text>
</comment>
<feature type="transmembrane region" description="Helical" evidence="3">
    <location>
        <begin position="65"/>
        <end position="88"/>
    </location>
</feature>
<feature type="transmembrane region" description="Helical" evidence="3">
    <location>
        <begin position="182"/>
        <end position="200"/>
    </location>
</feature>
<dbReference type="PANTHER" id="PTHR22911:SF79">
    <property type="entry name" value="MOBA-LIKE NTP TRANSFERASE DOMAIN-CONTAINING PROTEIN"/>
    <property type="match status" value="1"/>
</dbReference>
<keyword evidence="3" id="KW-0472">Membrane</keyword>
<keyword evidence="6" id="KW-1185">Reference proteome</keyword>
<organism evidence="5 6">
    <name type="scientific">Melghiribacillus thermohalophilus</name>
    <dbReference type="NCBI Taxonomy" id="1324956"/>
    <lineage>
        <taxon>Bacteria</taxon>
        <taxon>Bacillati</taxon>
        <taxon>Bacillota</taxon>
        <taxon>Bacilli</taxon>
        <taxon>Bacillales</taxon>
        <taxon>Bacillaceae</taxon>
        <taxon>Melghiribacillus</taxon>
    </lineage>
</organism>
<dbReference type="OrthoDB" id="6707571at2"/>
<dbReference type="InterPro" id="IPR000620">
    <property type="entry name" value="EamA_dom"/>
</dbReference>
<comment type="subcellular location">
    <subcellularLocation>
        <location evidence="1">Endomembrane system</location>
        <topology evidence="1">Multi-pass membrane protein</topology>
    </subcellularLocation>
</comment>
<reference evidence="5 6" key="1">
    <citation type="submission" date="2019-03" db="EMBL/GenBank/DDBJ databases">
        <title>Genomic Encyclopedia of Type Strains, Phase IV (KMG-IV): sequencing the most valuable type-strain genomes for metagenomic binning, comparative biology and taxonomic classification.</title>
        <authorList>
            <person name="Goeker M."/>
        </authorList>
    </citation>
    <scope>NUCLEOTIDE SEQUENCE [LARGE SCALE GENOMIC DNA]</scope>
    <source>
        <strain evidence="5 6">DSM 25894</strain>
    </source>
</reference>
<keyword evidence="3" id="KW-0812">Transmembrane</keyword>
<dbReference type="EMBL" id="SMAN01000024">
    <property type="protein sequence ID" value="TCT18065.1"/>
    <property type="molecule type" value="Genomic_DNA"/>
</dbReference>
<comment type="caution">
    <text evidence="5">The sequence shown here is derived from an EMBL/GenBank/DDBJ whole genome shotgun (WGS) entry which is preliminary data.</text>
</comment>
<feature type="transmembrane region" description="Helical" evidence="3">
    <location>
        <begin position="150"/>
        <end position="170"/>
    </location>
</feature>
<evidence type="ECO:0000256" key="3">
    <source>
        <dbReference type="SAM" id="Phobius"/>
    </source>
</evidence>
<proteinExistence type="inferred from homology"/>
<accession>A0A4R3MQA6</accession>
<feature type="transmembrane region" description="Helical" evidence="3">
    <location>
        <begin position="94"/>
        <end position="116"/>
    </location>
</feature>
<dbReference type="Gene3D" id="1.10.3730.20">
    <property type="match status" value="1"/>
</dbReference>
<dbReference type="InterPro" id="IPR037185">
    <property type="entry name" value="EmrE-like"/>
</dbReference>
<feature type="domain" description="EamA" evidence="4">
    <location>
        <begin position="153"/>
        <end position="284"/>
    </location>
</feature>
<feature type="domain" description="EamA" evidence="4">
    <location>
        <begin position="5"/>
        <end position="139"/>
    </location>
</feature>
<feature type="transmembrane region" description="Helical" evidence="3">
    <location>
        <begin position="35"/>
        <end position="53"/>
    </location>
</feature>
<dbReference type="PANTHER" id="PTHR22911">
    <property type="entry name" value="ACYL-MALONYL CONDENSING ENZYME-RELATED"/>
    <property type="match status" value="1"/>
</dbReference>
<protein>
    <submittedName>
        <fullName evidence="5">EamA-like transporter family protein</fullName>
    </submittedName>
</protein>
<feature type="transmembrane region" description="Helical" evidence="3">
    <location>
        <begin position="268"/>
        <end position="287"/>
    </location>
</feature>
<feature type="transmembrane region" description="Helical" evidence="3">
    <location>
        <begin position="243"/>
        <end position="262"/>
    </location>
</feature>
<evidence type="ECO:0000256" key="2">
    <source>
        <dbReference type="ARBA" id="ARBA00007362"/>
    </source>
</evidence>